<dbReference type="AlphaFoldDB" id="A0A1S0TJA5"/>
<dbReference type="EMBL" id="JH712706">
    <property type="protein sequence ID" value="EFO14922.1"/>
    <property type="molecule type" value="Genomic_DNA"/>
</dbReference>
<dbReference type="GeneID" id="9951064"/>
<evidence type="ECO:0000256" key="1">
    <source>
        <dbReference type="SAM" id="Phobius"/>
    </source>
</evidence>
<accession>A0A1S0TJA5</accession>
<dbReference type="KEGG" id="loa:LOAG_13592"/>
<dbReference type="InParanoid" id="A0A1S0TJA5"/>
<protein>
    <submittedName>
        <fullName evidence="2">Uncharacterized protein</fullName>
    </submittedName>
</protein>
<feature type="transmembrane region" description="Helical" evidence="1">
    <location>
        <begin position="92"/>
        <end position="110"/>
    </location>
</feature>
<sequence>MAKGQGPIIENNKKIIKALCHIEDKETRQNQNPWNNLVTLYALIKAAIFVISELTSRPQNCTRIICDKRKKILSTKIISKDVFRRDQLDKRYRTSLGFFFILLSSLIVILKS</sequence>
<dbReference type="CTD" id="9951064"/>
<evidence type="ECO:0000313" key="2">
    <source>
        <dbReference type="EMBL" id="EFO14922.1"/>
    </source>
</evidence>
<dbReference type="RefSeq" id="XP_003149147.1">
    <property type="nucleotide sequence ID" value="XM_003149099.1"/>
</dbReference>
<keyword evidence="1" id="KW-0472">Membrane</keyword>
<keyword evidence="1" id="KW-0812">Transmembrane</keyword>
<proteinExistence type="predicted"/>
<organism evidence="2">
    <name type="scientific">Loa loa</name>
    <name type="common">Eye worm</name>
    <name type="synonym">Filaria loa</name>
    <dbReference type="NCBI Taxonomy" id="7209"/>
    <lineage>
        <taxon>Eukaryota</taxon>
        <taxon>Metazoa</taxon>
        <taxon>Ecdysozoa</taxon>
        <taxon>Nematoda</taxon>
        <taxon>Chromadorea</taxon>
        <taxon>Rhabditida</taxon>
        <taxon>Spirurina</taxon>
        <taxon>Spiruromorpha</taxon>
        <taxon>Filarioidea</taxon>
        <taxon>Onchocercidae</taxon>
        <taxon>Loa</taxon>
    </lineage>
</organism>
<gene>
    <name evidence="2" type="ORF">LOAG_13592</name>
</gene>
<keyword evidence="1" id="KW-1133">Transmembrane helix</keyword>
<name>A0A1S0TJA5_LOALO</name>
<reference evidence="2" key="1">
    <citation type="submission" date="2012-04" db="EMBL/GenBank/DDBJ databases">
        <title>The Genome Sequence of Loa loa.</title>
        <authorList>
            <consortium name="The Broad Institute Genome Sequencing Platform"/>
            <consortium name="Broad Institute Genome Sequencing Center for Infectious Disease"/>
            <person name="Nutman T.B."/>
            <person name="Fink D.L."/>
            <person name="Russ C."/>
            <person name="Young S."/>
            <person name="Zeng Q."/>
            <person name="Gargeya S."/>
            <person name="Alvarado L."/>
            <person name="Berlin A."/>
            <person name="Chapman S.B."/>
            <person name="Chen Z."/>
            <person name="Freedman E."/>
            <person name="Gellesch M."/>
            <person name="Goldberg J."/>
            <person name="Griggs A."/>
            <person name="Gujja S."/>
            <person name="Heilman E.R."/>
            <person name="Heiman D."/>
            <person name="Howarth C."/>
            <person name="Mehta T."/>
            <person name="Neiman D."/>
            <person name="Pearson M."/>
            <person name="Roberts A."/>
            <person name="Saif S."/>
            <person name="Shea T."/>
            <person name="Shenoy N."/>
            <person name="Sisk P."/>
            <person name="Stolte C."/>
            <person name="Sykes S."/>
            <person name="White J."/>
            <person name="Yandava C."/>
            <person name="Haas B."/>
            <person name="Henn M.R."/>
            <person name="Nusbaum C."/>
            <person name="Birren B."/>
        </authorList>
    </citation>
    <scope>NUCLEOTIDE SEQUENCE [LARGE SCALE GENOMIC DNA]</scope>
</reference>